<accession>A0A388K8D6</accession>
<organism evidence="2 3">
    <name type="scientific">Chara braunii</name>
    <name type="common">Braun's stonewort</name>
    <dbReference type="NCBI Taxonomy" id="69332"/>
    <lineage>
        <taxon>Eukaryota</taxon>
        <taxon>Viridiplantae</taxon>
        <taxon>Streptophyta</taxon>
        <taxon>Charophyceae</taxon>
        <taxon>Charales</taxon>
        <taxon>Characeae</taxon>
        <taxon>Chara</taxon>
    </lineage>
</organism>
<dbReference type="Gramene" id="GBG66193">
    <property type="protein sequence ID" value="GBG66193"/>
    <property type="gene ID" value="CBR_g57072"/>
</dbReference>
<evidence type="ECO:0000313" key="2">
    <source>
        <dbReference type="EMBL" id="GBG66193.1"/>
    </source>
</evidence>
<feature type="region of interest" description="Disordered" evidence="1">
    <location>
        <begin position="154"/>
        <end position="202"/>
    </location>
</feature>
<gene>
    <name evidence="2" type="ORF">CBR_g57072</name>
</gene>
<comment type="caution">
    <text evidence="2">The sequence shown here is derived from an EMBL/GenBank/DDBJ whole genome shotgun (WGS) entry which is preliminary data.</text>
</comment>
<feature type="compositionally biased region" description="Acidic residues" evidence="1">
    <location>
        <begin position="100"/>
        <end position="109"/>
    </location>
</feature>
<evidence type="ECO:0000256" key="1">
    <source>
        <dbReference type="SAM" id="MobiDB-lite"/>
    </source>
</evidence>
<sequence length="443" mass="47510">MRLCAAMAAERGHAGLPGRTRGGAGAHGHTQGDDGGEIAQQVALITCDPIGALALPSSDAVFGRRACIFRPYLSEDDLDEELIPEAADDPALYIPHEIDETHDDPEDEETRTHTARRALDRADREMLGGDEDFWGPFGEVASMGDVRDDRVRGLHAGTSQTEARMASPTPMRPESSMPPPPAPSPAPSSPVSPHEPATAAVDTEELASSLLQHGLLQRLVVIRRLRLRSPSLGMLQEEGLPSTAPVVGEVAAAEGEVVATATVEGEVAAVEGEVAPMEEEIAAATEEEVASSTAVEGEVAAAKEETTAATQVPNEAMQRDGADNVEGGEAVEERLMQQFITEELDPVSSALVPHGNPPGRVTQDLAGFVAESVCRSGRVRQPYLSRAPTTGQSHVRHRYVHLRELSPSLRWVYPRRATEPHAKAFRMQLQRWSNRGRFSLAVA</sequence>
<reference evidence="2 3" key="1">
    <citation type="journal article" date="2018" name="Cell">
        <title>The Chara Genome: Secondary Complexity and Implications for Plant Terrestrialization.</title>
        <authorList>
            <person name="Nishiyama T."/>
            <person name="Sakayama H."/>
            <person name="Vries J.D."/>
            <person name="Buschmann H."/>
            <person name="Saint-Marcoux D."/>
            <person name="Ullrich K.K."/>
            <person name="Haas F.B."/>
            <person name="Vanderstraeten L."/>
            <person name="Becker D."/>
            <person name="Lang D."/>
            <person name="Vosolsobe S."/>
            <person name="Rombauts S."/>
            <person name="Wilhelmsson P.K.I."/>
            <person name="Janitza P."/>
            <person name="Kern R."/>
            <person name="Heyl A."/>
            <person name="Rumpler F."/>
            <person name="Villalobos L.I.A.C."/>
            <person name="Clay J.M."/>
            <person name="Skokan R."/>
            <person name="Toyoda A."/>
            <person name="Suzuki Y."/>
            <person name="Kagoshima H."/>
            <person name="Schijlen E."/>
            <person name="Tajeshwar N."/>
            <person name="Catarino B."/>
            <person name="Hetherington A.J."/>
            <person name="Saltykova A."/>
            <person name="Bonnot C."/>
            <person name="Breuninger H."/>
            <person name="Symeonidi A."/>
            <person name="Radhakrishnan G.V."/>
            <person name="Van Nieuwerburgh F."/>
            <person name="Deforce D."/>
            <person name="Chang C."/>
            <person name="Karol K.G."/>
            <person name="Hedrich R."/>
            <person name="Ulvskov P."/>
            <person name="Glockner G."/>
            <person name="Delwiche C.F."/>
            <person name="Petrasek J."/>
            <person name="Van de Peer Y."/>
            <person name="Friml J."/>
            <person name="Beilby M."/>
            <person name="Dolan L."/>
            <person name="Kohara Y."/>
            <person name="Sugano S."/>
            <person name="Fujiyama A."/>
            <person name="Delaux P.-M."/>
            <person name="Quint M."/>
            <person name="TheiBen G."/>
            <person name="Hagemann M."/>
            <person name="Harholt J."/>
            <person name="Dunand C."/>
            <person name="Zachgo S."/>
            <person name="Langdale J."/>
            <person name="Maumus F."/>
            <person name="Straeten D.V.D."/>
            <person name="Gould S.B."/>
            <person name="Rensing S.A."/>
        </authorList>
    </citation>
    <scope>NUCLEOTIDE SEQUENCE [LARGE SCALE GENOMIC DNA]</scope>
    <source>
        <strain evidence="2 3">S276</strain>
    </source>
</reference>
<feature type="compositionally biased region" description="Basic and acidic residues" evidence="1">
    <location>
        <begin position="117"/>
        <end position="127"/>
    </location>
</feature>
<dbReference type="EMBL" id="BFEA01000070">
    <property type="protein sequence ID" value="GBG66193.1"/>
    <property type="molecule type" value="Genomic_DNA"/>
</dbReference>
<protein>
    <submittedName>
        <fullName evidence="2">Uncharacterized protein</fullName>
    </submittedName>
</protein>
<proteinExistence type="predicted"/>
<keyword evidence="3" id="KW-1185">Reference proteome</keyword>
<feature type="region of interest" description="Disordered" evidence="1">
    <location>
        <begin position="14"/>
        <end position="35"/>
    </location>
</feature>
<name>A0A388K8D6_CHABU</name>
<dbReference type="Proteomes" id="UP000265515">
    <property type="component" value="Unassembled WGS sequence"/>
</dbReference>
<feature type="region of interest" description="Disordered" evidence="1">
    <location>
        <begin position="100"/>
        <end position="137"/>
    </location>
</feature>
<feature type="compositionally biased region" description="Pro residues" evidence="1">
    <location>
        <begin position="176"/>
        <end position="190"/>
    </location>
</feature>
<dbReference type="AlphaFoldDB" id="A0A388K8D6"/>
<evidence type="ECO:0000313" key="3">
    <source>
        <dbReference type="Proteomes" id="UP000265515"/>
    </source>
</evidence>